<evidence type="ECO:0000313" key="8">
    <source>
        <dbReference type="EMBL" id="CAD7197560.1"/>
    </source>
</evidence>
<sequence>MKCDAMIATYGPSIINLMTELTGGRYICLKIGLCADEQRQTIQLLGGHRCTWGPGYWCQSQAHAAACKFLVNLIFPYMYSVNTYEAGLDSTPAGRSSEVLEPSPGRSGHERLLLAVTASWAWVVLGQPYPGGSGGSTTPSPMRL</sequence>
<feature type="domain" description="Saposin B-type" evidence="7">
    <location>
        <begin position="1"/>
        <end position="38"/>
    </location>
</feature>
<keyword evidence="3" id="KW-0732">Signal</keyword>
<evidence type="ECO:0000256" key="6">
    <source>
        <dbReference type="ARBA" id="ARBA00023180"/>
    </source>
</evidence>
<dbReference type="GO" id="GO:0005576">
    <property type="term" value="C:extracellular region"/>
    <property type="evidence" value="ECO:0007669"/>
    <property type="project" value="UniProtKB-SubCell"/>
</dbReference>
<keyword evidence="5" id="KW-1015">Disulfide bond</keyword>
<dbReference type="SUPFAM" id="SSF47862">
    <property type="entry name" value="Saposin"/>
    <property type="match status" value="1"/>
</dbReference>
<keyword evidence="4" id="KW-0677">Repeat</keyword>
<dbReference type="InterPro" id="IPR008138">
    <property type="entry name" value="SapB_2"/>
</dbReference>
<evidence type="ECO:0000256" key="3">
    <source>
        <dbReference type="ARBA" id="ARBA00022729"/>
    </source>
</evidence>
<evidence type="ECO:0000259" key="7">
    <source>
        <dbReference type="PROSITE" id="PS50015"/>
    </source>
</evidence>
<dbReference type="Pfam" id="PF02199">
    <property type="entry name" value="SapA"/>
    <property type="match status" value="1"/>
</dbReference>
<reference evidence="8" key="1">
    <citation type="submission" date="2020-11" db="EMBL/GenBank/DDBJ databases">
        <authorList>
            <person name="Tran Van P."/>
        </authorList>
    </citation>
    <scope>NUCLEOTIDE SEQUENCE</scope>
</reference>
<accession>A0A7R8VFJ0</accession>
<evidence type="ECO:0000256" key="1">
    <source>
        <dbReference type="ARBA" id="ARBA00004613"/>
    </source>
</evidence>
<evidence type="ECO:0000256" key="4">
    <source>
        <dbReference type="ARBA" id="ARBA00022737"/>
    </source>
</evidence>
<evidence type="ECO:0000256" key="5">
    <source>
        <dbReference type="ARBA" id="ARBA00023157"/>
    </source>
</evidence>
<protein>
    <recommendedName>
        <fullName evidence="7">Saposin B-type domain-containing protein</fullName>
    </recommendedName>
</protein>
<dbReference type="EMBL" id="OA565712">
    <property type="protein sequence ID" value="CAD7197560.1"/>
    <property type="molecule type" value="Genomic_DNA"/>
</dbReference>
<dbReference type="PROSITE" id="PS50015">
    <property type="entry name" value="SAP_B"/>
    <property type="match status" value="1"/>
</dbReference>
<proteinExistence type="predicted"/>
<evidence type="ECO:0000256" key="2">
    <source>
        <dbReference type="ARBA" id="ARBA00022525"/>
    </source>
</evidence>
<gene>
    <name evidence="8" type="ORF">TDIB3V08_LOCUS3864</name>
</gene>
<keyword evidence="6" id="KW-0325">Glycoprotein</keyword>
<dbReference type="InterPro" id="IPR003119">
    <property type="entry name" value="SAP_A"/>
</dbReference>
<dbReference type="InterPro" id="IPR008139">
    <property type="entry name" value="SaposinB_dom"/>
</dbReference>
<organism evidence="8">
    <name type="scientific">Timema douglasi</name>
    <name type="common">Walking stick</name>
    <dbReference type="NCBI Taxonomy" id="61478"/>
    <lineage>
        <taxon>Eukaryota</taxon>
        <taxon>Metazoa</taxon>
        <taxon>Ecdysozoa</taxon>
        <taxon>Arthropoda</taxon>
        <taxon>Hexapoda</taxon>
        <taxon>Insecta</taxon>
        <taxon>Pterygota</taxon>
        <taxon>Neoptera</taxon>
        <taxon>Polyneoptera</taxon>
        <taxon>Phasmatodea</taxon>
        <taxon>Timematodea</taxon>
        <taxon>Timematoidea</taxon>
        <taxon>Timematidae</taxon>
        <taxon>Timema</taxon>
    </lineage>
</organism>
<dbReference type="InterPro" id="IPR011001">
    <property type="entry name" value="Saposin-like"/>
</dbReference>
<comment type="subcellular location">
    <subcellularLocation>
        <location evidence="1">Secreted</location>
    </subcellularLocation>
</comment>
<dbReference type="Pfam" id="PF03489">
    <property type="entry name" value="SapB_2"/>
    <property type="match status" value="1"/>
</dbReference>
<dbReference type="Gene3D" id="1.10.225.10">
    <property type="entry name" value="Saposin-like"/>
    <property type="match status" value="1"/>
</dbReference>
<dbReference type="AlphaFoldDB" id="A0A7R8VFJ0"/>
<keyword evidence="2" id="KW-0964">Secreted</keyword>
<name>A0A7R8VFJ0_TIMDO</name>